<evidence type="ECO:0000256" key="5">
    <source>
        <dbReference type="ARBA" id="ARBA00023242"/>
    </source>
</evidence>
<evidence type="ECO:0000313" key="9">
    <source>
        <dbReference type="Proteomes" id="UP000823775"/>
    </source>
</evidence>
<evidence type="ECO:0000256" key="6">
    <source>
        <dbReference type="SAM" id="MobiDB-lite"/>
    </source>
</evidence>
<dbReference type="SUPFAM" id="SSF47459">
    <property type="entry name" value="HLH, helix-loop-helix DNA-binding domain"/>
    <property type="match status" value="1"/>
</dbReference>
<feature type="compositionally biased region" description="Low complexity" evidence="6">
    <location>
        <begin position="243"/>
        <end position="263"/>
    </location>
</feature>
<dbReference type="PANTHER" id="PTHR45855">
    <property type="entry name" value="TRANSCRIPTION FACTOR PIF1-RELATED"/>
    <property type="match status" value="1"/>
</dbReference>
<dbReference type="InterPro" id="IPR031066">
    <property type="entry name" value="bHLH_ALC-like_plant"/>
</dbReference>
<keyword evidence="3" id="KW-0238">DNA-binding</keyword>
<dbReference type="EMBL" id="JACEIK010007167">
    <property type="protein sequence ID" value="MCE3049822.1"/>
    <property type="molecule type" value="Genomic_DNA"/>
</dbReference>
<evidence type="ECO:0000256" key="1">
    <source>
        <dbReference type="ARBA" id="ARBA00004123"/>
    </source>
</evidence>
<dbReference type="SMART" id="SM00353">
    <property type="entry name" value="HLH"/>
    <property type="match status" value="1"/>
</dbReference>
<reference evidence="8 9" key="1">
    <citation type="journal article" date="2021" name="BMC Genomics">
        <title>Datura genome reveals duplications of psychoactive alkaloid biosynthetic genes and high mutation rate following tissue culture.</title>
        <authorList>
            <person name="Rajewski A."/>
            <person name="Carter-House D."/>
            <person name="Stajich J."/>
            <person name="Litt A."/>
        </authorList>
    </citation>
    <scope>NUCLEOTIDE SEQUENCE [LARGE SCALE GENOMIC DNA]</scope>
    <source>
        <strain evidence="8">AR-01</strain>
    </source>
</reference>
<feature type="domain" description="BHLH" evidence="7">
    <location>
        <begin position="53"/>
        <end position="102"/>
    </location>
</feature>
<evidence type="ECO:0000259" key="7">
    <source>
        <dbReference type="PROSITE" id="PS50888"/>
    </source>
</evidence>
<dbReference type="InterPro" id="IPR047265">
    <property type="entry name" value="PIF1-like_bHLH"/>
</dbReference>
<evidence type="ECO:0000256" key="4">
    <source>
        <dbReference type="ARBA" id="ARBA00023163"/>
    </source>
</evidence>
<dbReference type="Gene3D" id="4.10.280.10">
    <property type="entry name" value="Helix-loop-helix DNA-binding domain"/>
    <property type="match status" value="1"/>
</dbReference>
<gene>
    <name evidence="8" type="ORF">HAX54_045849</name>
</gene>
<organism evidence="8 9">
    <name type="scientific">Datura stramonium</name>
    <name type="common">Jimsonweed</name>
    <name type="synonym">Common thornapple</name>
    <dbReference type="NCBI Taxonomy" id="4076"/>
    <lineage>
        <taxon>Eukaryota</taxon>
        <taxon>Viridiplantae</taxon>
        <taxon>Streptophyta</taxon>
        <taxon>Embryophyta</taxon>
        <taxon>Tracheophyta</taxon>
        <taxon>Spermatophyta</taxon>
        <taxon>Magnoliopsida</taxon>
        <taxon>eudicotyledons</taxon>
        <taxon>Gunneridae</taxon>
        <taxon>Pentapetalae</taxon>
        <taxon>asterids</taxon>
        <taxon>lamiids</taxon>
        <taxon>Solanales</taxon>
        <taxon>Solanaceae</taxon>
        <taxon>Solanoideae</taxon>
        <taxon>Datureae</taxon>
        <taxon>Datura</taxon>
    </lineage>
</organism>
<keyword evidence="4" id="KW-0804">Transcription</keyword>
<name>A0ABS8WIC4_DATST</name>
<dbReference type="Proteomes" id="UP000823775">
    <property type="component" value="Unassembled WGS sequence"/>
</dbReference>
<feature type="region of interest" description="Disordered" evidence="6">
    <location>
        <begin position="186"/>
        <end position="263"/>
    </location>
</feature>
<keyword evidence="2" id="KW-0805">Transcription regulation</keyword>
<feature type="region of interest" description="Disordered" evidence="6">
    <location>
        <begin position="1"/>
        <end position="64"/>
    </location>
</feature>
<dbReference type="Pfam" id="PF00010">
    <property type="entry name" value="HLH"/>
    <property type="match status" value="1"/>
</dbReference>
<evidence type="ECO:0000313" key="8">
    <source>
        <dbReference type="EMBL" id="MCE3049822.1"/>
    </source>
</evidence>
<evidence type="ECO:0000256" key="2">
    <source>
        <dbReference type="ARBA" id="ARBA00023015"/>
    </source>
</evidence>
<sequence length="263" mass="29246">MEGVVVHDNGRTKREKPHQQNSWAVRKLVTDAEFESPDTKKQARGSTSTKRSRAAEVHNLSERRRRDRINEKMRALQELIPRCNKTDKASMLDEAIEYLKSLQLQVQMMSMGCGMVPMMYPGMQQYMPPMGMGMGMGMGMEIGMNRPMVPYPHLLPGAAMQNAAVAAQMGPRFPVPPFHLPPVPVSDPSRMQASSQQEPMLNPLVTHNSSQPRLPNFNDPYQQIFGPQQAQVTLPQNQSVEQPSNNKSGSSSKVGNPGNHQSG</sequence>
<accession>A0ABS8WIC4</accession>
<evidence type="ECO:0000256" key="3">
    <source>
        <dbReference type="ARBA" id="ARBA00023125"/>
    </source>
</evidence>
<dbReference type="PROSITE" id="PS50888">
    <property type="entry name" value="BHLH"/>
    <property type="match status" value="1"/>
</dbReference>
<dbReference type="InterPro" id="IPR036638">
    <property type="entry name" value="HLH_DNA-bd_sf"/>
</dbReference>
<keyword evidence="9" id="KW-1185">Reference proteome</keyword>
<comment type="caution">
    <text evidence="8">The sequence shown here is derived from an EMBL/GenBank/DDBJ whole genome shotgun (WGS) entry which is preliminary data.</text>
</comment>
<feature type="compositionally biased region" description="Polar residues" evidence="6">
    <location>
        <begin position="189"/>
        <end position="242"/>
    </location>
</feature>
<dbReference type="InterPro" id="IPR011598">
    <property type="entry name" value="bHLH_dom"/>
</dbReference>
<dbReference type="PANTHER" id="PTHR45855:SF70">
    <property type="entry name" value="TRANSCRIPTION FACTOR PIF1-LIKE ISOFORM X1"/>
    <property type="match status" value="1"/>
</dbReference>
<dbReference type="CDD" id="cd11445">
    <property type="entry name" value="bHLH_AtPIF_like"/>
    <property type="match status" value="1"/>
</dbReference>
<feature type="compositionally biased region" description="Basic and acidic residues" evidence="6">
    <location>
        <begin position="53"/>
        <end position="64"/>
    </location>
</feature>
<protein>
    <recommendedName>
        <fullName evidence="7">BHLH domain-containing protein</fullName>
    </recommendedName>
</protein>
<keyword evidence="5" id="KW-0539">Nucleus</keyword>
<comment type="subcellular location">
    <subcellularLocation>
        <location evidence="1">Nucleus</location>
    </subcellularLocation>
</comment>
<proteinExistence type="predicted"/>